<evidence type="ECO:0000256" key="3">
    <source>
        <dbReference type="SAM" id="MobiDB-lite"/>
    </source>
</evidence>
<name>A0AA37QEE2_9BACT</name>
<dbReference type="InterPro" id="IPR001478">
    <property type="entry name" value="PDZ"/>
</dbReference>
<dbReference type="PRINTS" id="PR00834">
    <property type="entry name" value="PROTEASES2C"/>
</dbReference>
<dbReference type="SMART" id="SM00228">
    <property type="entry name" value="PDZ"/>
    <property type="match status" value="2"/>
</dbReference>
<dbReference type="GO" id="GO:0004252">
    <property type="term" value="F:serine-type endopeptidase activity"/>
    <property type="evidence" value="ECO:0007669"/>
    <property type="project" value="InterPro"/>
</dbReference>
<keyword evidence="6" id="KW-1185">Reference proteome</keyword>
<dbReference type="Gene3D" id="2.40.10.120">
    <property type="match status" value="1"/>
</dbReference>
<dbReference type="SUPFAM" id="SSF50156">
    <property type="entry name" value="PDZ domain-like"/>
    <property type="match status" value="2"/>
</dbReference>
<reference evidence="5" key="1">
    <citation type="submission" date="2022-08" db="EMBL/GenBank/DDBJ databases">
        <title>Draft genome sequencing of Roseisolibacter agri AW1220.</title>
        <authorList>
            <person name="Tobiishi Y."/>
            <person name="Tonouchi A."/>
        </authorList>
    </citation>
    <scope>NUCLEOTIDE SEQUENCE</scope>
    <source>
        <strain evidence="5">AW1220</strain>
    </source>
</reference>
<keyword evidence="2" id="KW-0378">Hydrolase</keyword>
<evidence type="ECO:0000313" key="5">
    <source>
        <dbReference type="EMBL" id="GLC27351.1"/>
    </source>
</evidence>
<dbReference type="PANTHER" id="PTHR43343:SF3">
    <property type="entry name" value="PROTEASE DO-LIKE 8, CHLOROPLASTIC"/>
    <property type="match status" value="1"/>
</dbReference>
<dbReference type="RefSeq" id="WP_284351792.1">
    <property type="nucleotide sequence ID" value="NZ_BRXS01000006.1"/>
</dbReference>
<protein>
    <recommendedName>
        <fullName evidence="4">PDZ domain-containing protein</fullName>
    </recommendedName>
</protein>
<dbReference type="EMBL" id="BRXS01000006">
    <property type="protein sequence ID" value="GLC27351.1"/>
    <property type="molecule type" value="Genomic_DNA"/>
</dbReference>
<comment type="caution">
    <text evidence="5">The sequence shown here is derived from an EMBL/GenBank/DDBJ whole genome shotgun (WGS) entry which is preliminary data.</text>
</comment>
<dbReference type="Gene3D" id="2.30.42.10">
    <property type="match status" value="2"/>
</dbReference>
<dbReference type="InterPro" id="IPR009003">
    <property type="entry name" value="Peptidase_S1_PA"/>
</dbReference>
<dbReference type="PANTHER" id="PTHR43343">
    <property type="entry name" value="PEPTIDASE S12"/>
    <property type="match status" value="1"/>
</dbReference>
<sequence length="497" mass="51540">MAARSSCPPHAAASSPRPRWTRVAATTLLLVGCQGGTPSDTAAQNPAPPPPAPASARLPEPASVSVTASRRTAVVTAVSRVAPAVVTVQTESVERTAVDPFDVFFGRRPGAQTRAGIGTGFIVREDGVVVTNAHVVAGATRVSVAMRDGTTYSARVVGADVTNDLAVLKIDARRLPVAPLGNSDSLLVGEWAVAIGNPFGFVLGNAEPSVSAGVISATGRNLVGGGGGPDGGGASFDMIQTDAAINPGNSGGPLINADGEVIGVNSSIYTPSGGSVGLGFAIPINRARRVAEDLLAHGTVRRPWVGIVLRTPEATGNPRDLLTAGVVVRTIVPGSPAARAGIQPGDVLARVGTRTLRNPFDWEAALLDLRPGEEVPVAVRRGGRDVSATLRVADLPEVTAPKVTVLRELQLVTLTAAIRTERRLQSSAGALVYQASERVSTEIGLEPGDVIVQINRATVTSADDVARAIDYYAGRDPIRIFFERQGRYSFTDVIIRQ</sequence>
<evidence type="ECO:0000313" key="6">
    <source>
        <dbReference type="Proteomes" id="UP001161325"/>
    </source>
</evidence>
<dbReference type="InterPro" id="IPR036034">
    <property type="entry name" value="PDZ_sf"/>
</dbReference>
<dbReference type="PROSITE" id="PS51257">
    <property type="entry name" value="PROKAR_LIPOPROTEIN"/>
    <property type="match status" value="1"/>
</dbReference>
<feature type="compositionally biased region" description="Low complexity" evidence="3">
    <location>
        <begin position="54"/>
        <end position="64"/>
    </location>
</feature>
<evidence type="ECO:0000256" key="1">
    <source>
        <dbReference type="ARBA" id="ARBA00022670"/>
    </source>
</evidence>
<feature type="domain" description="PDZ" evidence="4">
    <location>
        <begin position="281"/>
        <end position="383"/>
    </location>
</feature>
<dbReference type="Pfam" id="PF13365">
    <property type="entry name" value="Trypsin_2"/>
    <property type="match status" value="1"/>
</dbReference>
<dbReference type="SUPFAM" id="SSF50494">
    <property type="entry name" value="Trypsin-like serine proteases"/>
    <property type="match status" value="1"/>
</dbReference>
<dbReference type="AlphaFoldDB" id="A0AA37QEE2"/>
<proteinExistence type="predicted"/>
<evidence type="ECO:0000259" key="4">
    <source>
        <dbReference type="PROSITE" id="PS50106"/>
    </source>
</evidence>
<dbReference type="Proteomes" id="UP001161325">
    <property type="component" value="Unassembled WGS sequence"/>
</dbReference>
<dbReference type="PROSITE" id="PS50106">
    <property type="entry name" value="PDZ"/>
    <property type="match status" value="1"/>
</dbReference>
<accession>A0AA37QEE2</accession>
<gene>
    <name evidence="5" type="ORF">rosag_38640</name>
</gene>
<dbReference type="InterPro" id="IPR051201">
    <property type="entry name" value="Chloro_Bact_Ser_Proteases"/>
</dbReference>
<dbReference type="Pfam" id="PF13180">
    <property type="entry name" value="PDZ_2"/>
    <property type="match status" value="1"/>
</dbReference>
<dbReference type="InterPro" id="IPR001940">
    <property type="entry name" value="Peptidase_S1C"/>
</dbReference>
<keyword evidence="1" id="KW-0645">Protease</keyword>
<organism evidence="5 6">
    <name type="scientific">Roseisolibacter agri</name>
    <dbReference type="NCBI Taxonomy" id="2014610"/>
    <lineage>
        <taxon>Bacteria</taxon>
        <taxon>Pseudomonadati</taxon>
        <taxon>Gemmatimonadota</taxon>
        <taxon>Gemmatimonadia</taxon>
        <taxon>Gemmatimonadales</taxon>
        <taxon>Gemmatimonadaceae</taxon>
        <taxon>Roseisolibacter</taxon>
    </lineage>
</organism>
<feature type="region of interest" description="Disordered" evidence="3">
    <location>
        <begin position="34"/>
        <end position="64"/>
    </location>
</feature>
<evidence type="ECO:0000256" key="2">
    <source>
        <dbReference type="ARBA" id="ARBA00022801"/>
    </source>
</evidence>
<dbReference type="GO" id="GO:0006508">
    <property type="term" value="P:proteolysis"/>
    <property type="evidence" value="ECO:0007669"/>
    <property type="project" value="UniProtKB-KW"/>
</dbReference>